<evidence type="ECO:0000256" key="3">
    <source>
        <dbReference type="ARBA" id="ARBA00022692"/>
    </source>
</evidence>
<evidence type="ECO:0000256" key="4">
    <source>
        <dbReference type="ARBA" id="ARBA00022989"/>
    </source>
</evidence>
<comment type="subcellular location">
    <subcellularLocation>
        <location evidence="1">Membrane</location>
        <topology evidence="1">Multi-pass membrane protein</topology>
    </subcellularLocation>
</comment>
<evidence type="ECO:0000256" key="5">
    <source>
        <dbReference type="ARBA" id="ARBA00023136"/>
    </source>
</evidence>
<evidence type="ECO:0000313" key="8">
    <source>
        <dbReference type="Proteomes" id="UP000694680"/>
    </source>
</evidence>
<dbReference type="Pfam" id="PF04103">
    <property type="entry name" value="CD20"/>
    <property type="match status" value="2"/>
</dbReference>
<dbReference type="Proteomes" id="UP000694680">
    <property type="component" value="Chromosome 16"/>
</dbReference>
<evidence type="ECO:0000313" key="7">
    <source>
        <dbReference type="Ensembl" id="ENSGWIP00000014654.1"/>
    </source>
</evidence>
<evidence type="ECO:0000256" key="1">
    <source>
        <dbReference type="ARBA" id="ARBA00004141"/>
    </source>
</evidence>
<feature type="transmembrane region" description="Helical" evidence="6">
    <location>
        <begin position="343"/>
        <end position="361"/>
    </location>
</feature>
<dbReference type="GO" id="GO:0016020">
    <property type="term" value="C:membrane"/>
    <property type="evidence" value="ECO:0007669"/>
    <property type="project" value="UniProtKB-SubCell"/>
</dbReference>
<dbReference type="RefSeq" id="XP_028326660.1">
    <property type="nucleotide sequence ID" value="XM_028470859.1"/>
</dbReference>
<evidence type="ECO:0000256" key="6">
    <source>
        <dbReference type="SAM" id="Phobius"/>
    </source>
</evidence>
<reference evidence="7" key="2">
    <citation type="submission" date="2025-08" db="UniProtKB">
        <authorList>
            <consortium name="Ensembl"/>
        </authorList>
    </citation>
    <scope>IDENTIFICATION</scope>
</reference>
<dbReference type="OrthoDB" id="8951938at2759"/>
<keyword evidence="5 6" id="KW-0472">Membrane</keyword>
<feature type="transmembrane region" description="Helical" evidence="6">
    <location>
        <begin position="275"/>
        <end position="294"/>
    </location>
</feature>
<dbReference type="PANTHER" id="PTHR23320:SF125">
    <property type="entry name" value="TRANSMEMBRANE PROTEIN 176L.1-RELATED"/>
    <property type="match status" value="1"/>
</dbReference>
<gene>
    <name evidence="7" type="primary">LOC114478062</name>
</gene>
<feature type="transmembrane region" description="Helical" evidence="6">
    <location>
        <begin position="123"/>
        <end position="142"/>
    </location>
</feature>
<feature type="transmembrane region" description="Helical" evidence="6">
    <location>
        <begin position="52"/>
        <end position="74"/>
    </location>
</feature>
<dbReference type="AlphaFoldDB" id="A0A8C5E153"/>
<dbReference type="Ensembl" id="ENSGWIT00000016184.1">
    <property type="protein sequence ID" value="ENSGWIP00000014654.1"/>
    <property type="gene ID" value="ENSGWIG00000008249.1"/>
</dbReference>
<dbReference type="GeneID" id="114478062"/>
<reference evidence="7" key="3">
    <citation type="submission" date="2025-09" db="UniProtKB">
        <authorList>
            <consortium name="Ensembl"/>
        </authorList>
    </citation>
    <scope>IDENTIFICATION</scope>
</reference>
<evidence type="ECO:0000256" key="2">
    <source>
        <dbReference type="ARBA" id="ARBA00009565"/>
    </source>
</evidence>
<sequence length="491" mass="54436">MSLTVTSAEGTAEFTMTFDPNNTNPRLHQTMKALCCPASLCSSSPRLKVASLSVLGTLQMMVALISISLTLIVFDFGGPDIWWYRNKFNLAFPFWVGSLFLLCSVVCIVASQVSSPLCVCTNLFLQLTGVCFGIVSLVISTINMTQFNLSWFCDDQHNNFYRWKFDQMNSSSPYDTLMKKCLEAKELLQVLLWSINAMLIVLALLQLCVSISSTSLTFKALTYNKKEPNQSAGVGNTTSDPQCPGLLYGQILKAFLYSPKFCGVTQHLRIRSNNVVGALLILTSVISVGLQDVINLPPGNDPQRIAVKFQSMEAWVIVFGVLSILSVRFPTRCLLIVNVINQLIGVGLSITSIVCYGVAATDDQVGLVCDPDNKPDEATSTPSPYEMKMKRDCLEKKDSIKTLLRWIYFLLILLKVFQIFVFNCSTALGIRALSCTATHEARTPTGTKDPREFKPLLEEVNNDSAEFRIKKSSCLHHCNTFIPTNNCNLIL</sequence>
<dbReference type="PANTHER" id="PTHR23320">
    <property type="entry name" value="MEMBRANE-SPANNING 4-DOMAINS SUBFAMILY A MS4A -RELATED"/>
    <property type="match status" value="1"/>
</dbReference>
<dbReference type="InterPro" id="IPR007237">
    <property type="entry name" value="CD20-like"/>
</dbReference>
<feature type="transmembrane region" description="Helical" evidence="6">
    <location>
        <begin position="187"/>
        <end position="209"/>
    </location>
</feature>
<organism evidence="7 8">
    <name type="scientific">Gouania willdenowi</name>
    <name type="common">Blunt-snouted clingfish</name>
    <name type="synonym">Lepadogaster willdenowi</name>
    <dbReference type="NCBI Taxonomy" id="441366"/>
    <lineage>
        <taxon>Eukaryota</taxon>
        <taxon>Metazoa</taxon>
        <taxon>Chordata</taxon>
        <taxon>Craniata</taxon>
        <taxon>Vertebrata</taxon>
        <taxon>Euteleostomi</taxon>
        <taxon>Actinopterygii</taxon>
        <taxon>Neopterygii</taxon>
        <taxon>Teleostei</taxon>
        <taxon>Neoteleostei</taxon>
        <taxon>Acanthomorphata</taxon>
        <taxon>Ovalentaria</taxon>
        <taxon>Blenniimorphae</taxon>
        <taxon>Blenniiformes</taxon>
        <taxon>Gobiesocoidei</taxon>
        <taxon>Gobiesocidae</taxon>
        <taxon>Gobiesocinae</taxon>
        <taxon>Gouania</taxon>
    </lineage>
</organism>
<keyword evidence="8" id="KW-1185">Reference proteome</keyword>
<reference evidence="7" key="1">
    <citation type="submission" date="2020-06" db="EMBL/GenBank/DDBJ databases">
        <authorList>
            <consortium name="Wellcome Sanger Institute Data Sharing"/>
        </authorList>
    </citation>
    <scope>NUCLEOTIDE SEQUENCE [LARGE SCALE GENOMIC DNA]</scope>
</reference>
<keyword evidence="3 6" id="KW-0812">Transmembrane</keyword>
<feature type="transmembrane region" description="Helical" evidence="6">
    <location>
        <begin position="94"/>
        <end position="111"/>
    </location>
</feature>
<feature type="transmembrane region" description="Helical" evidence="6">
    <location>
        <begin position="406"/>
        <end position="424"/>
    </location>
</feature>
<feature type="transmembrane region" description="Helical" evidence="6">
    <location>
        <begin position="314"/>
        <end position="331"/>
    </location>
</feature>
<comment type="similarity">
    <text evidence="2">Belongs to the MS4A family.</text>
</comment>
<name>A0A8C5E153_GOUWI</name>
<keyword evidence="4 6" id="KW-1133">Transmembrane helix</keyword>
<protein>
    <submittedName>
        <fullName evidence="7">Uncharacterized LOC114478062</fullName>
    </submittedName>
</protein>
<accession>A0A8C5E153</accession>
<proteinExistence type="inferred from homology"/>
<dbReference type="InterPro" id="IPR030417">
    <property type="entry name" value="MS4A"/>
</dbReference>